<dbReference type="EMBL" id="JAOTPV010000005">
    <property type="protein sequence ID" value="KAJ4482577.1"/>
    <property type="molecule type" value="Genomic_DNA"/>
</dbReference>
<gene>
    <name evidence="1" type="ORF">J3R30DRAFT_3403101</name>
</gene>
<dbReference type="Proteomes" id="UP001150266">
    <property type="component" value="Unassembled WGS sequence"/>
</dbReference>
<accession>A0A9W9AH07</accession>
<keyword evidence="2" id="KW-1185">Reference proteome</keyword>
<organism evidence="1 2">
    <name type="scientific">Lentinula aciculospora</name>
    <dbReference type="NCBI Taxonomy" id="153920"/>
    <lineage>
        <taxon>Eukaryota</taxon>
        <taxon>Fungi</taxon>
        <taxon>Dikarya</taxon>
        <taxon>Basidiomycota</taxon>
        <taxon>Agaricomycotina</taxon>
        <taxon>Agaricomycetes</taxon>
        <taxon>Agaricomycetidae</taxon>
        <taxon>Agaricales</taxon>
        <taxon>Marasmiineae</taxon>
        <taxon>Omphalotaceae</taxon>
        <taxon>Lentinula</taxon>
    </lineage>
</organism>
<reference evidence="1" key="1">
    <citation type="submission" date="2022-08" db="EMBL/GenBank/DDBJ databases">
        <title>A Global Phylogenomic Analysis of the Shiitake Genus Lentinula.</title>
        <authorList>
            <consortium name="DOE Joint Genome Institute"/>
            <person name="Sierra-Patev S."/>
            <person name="Min B."/>
            <person name="Naranjo-Ortiz M."/>
            <person name="Looney B."/>
            <person name="Konkel Z."/>
            <person name="Slot J.C."/>
            <person name="Sakamoto Y."/>
            <person name="Steenwyk J.L."/>
            <person name="Rokas A."/>
            <person name="Carro J."/>
            <person name="Camarero S."/>
            <person name="Ferreira P."/>
            <person name="Molpeceres G."/>
            <person name="Ruiz-Duenas F.J."/>
            <person name="Serrano A."/>
            <person name="Henrissat B."/>
            <person name="Drula E."/>
            <person name="Hughes K.W."/>
            <person name="Mata J.L."/>
            <person name="Ishikawa N.K."/>
            <person name="Vargas-Isla R."/>
            <person name="Ushijima S."/>
            <person name="Smith C.A."/>
            <person name="Ahrendt S."/>
            <person name="Andreopoulos W."/>
            <person name="He G."/>
            <person name="Labutti K."/>
            <person name="Lipzen A."/>
            <person name="Ng V."/>
            <person name="Riley R."/>
            <person name="Sandor L."/>
            <person name="Barry K."/>
            <person name="Martinez A.T."/>
            <person name="Xiao Y."/>
            <person name="Gibbons J.G."/>
            <person name="Terashima K."/>
            <person name="Grigoriev I.V."/>
            <person name="Hibbett D.S."/>
        </authorList>
    </citation>
    <scope>NUCLEOTIDE SEQUENCE</scope>
    <source>
        <strain evidence="1">JLM2183</strain>
    </source>
</reference>
<sequence length="383" mass="41761">MNMKQIIIENGNTIWKETKQDDTIRKERRTYDEESGQDIQSIQENTLPLPFTAYEVIEEYSGCSVTVIGAGSDIQTQTASELSTVKKVENKKLLKRQKPWNYAVVRLERGRVEVGVDVSRSVYEMNERRLLERVEREWGEEREVAVGEDSADNAQGYSGALSLFVVGGSSYSIPSSSSSLTEKYAEVGGEFNDVAIVGLGGDPPVVGIGGILNNKLPGAICPNGLGLRLGKLPTERGLAQPLLRPSLALPSRLPRCGVGLVDELGCKHGYGWCEPDLEIEIGSTEGDSAGGESTLDDIMISQAVVLIVYEWLEALNLALALSGFAGQMPDTGTEPPDCVKYMRIFYGLLSLAESTLQNFIVVVSYIEHPMGPPKQRAFRKLAG</sequence>
<evidence type="ECO:0000313" key="1">
    <source>
        <dbReference type="EMBL" id="KAJ4482577.1"/>
    </source>
</evidence>
<name>A0A9W9AH07_9AGAR</name>
<evidence type="ECO:0000313" key="2">
    <source>
        <dbReference type="Proteomes" id="UP001150266"/>
    </source>
</evidence>
<protein>
    <submittedName>
        <fullName evidence="1">Uncharacterized protein</fullName>
    </submittedName>
</protein>
<dbReference type="AlphaFoldDB" id="A0A9W9AH07"/>
<proteinExistence type="predicted"/>
<comment type="caution">
    <text evidence="1">The sequence shown here is derived from an EMBL/GenBank/DDBJ whole genome shotgun (WGS) entry which is preliminary data.</text>
</comment>